<dbReference type="Proteomes" id="UP000004750">
    <property type="component" value="Unassembled WGS sequence"/>
</dbReference>
<organism evidence="8 9">
    <name type="scientific">Cardiobacterium valvarum F0432</name>
    <dbReference type="NCBI Taxonomy" id="797473"/>
    <lineage>
        <taxon>Bacteria</taxon>
        <taxon>Pseudomonadati</taxon>
        <taxon>Pseudomonadota</taxon>
        <taxon>Gammaproteobacteria</taxon>
        <taxon>Cardiobacteriales</taxon>
        <taxon>Cardiobacteriaceae</taxon>
        <taxon>Cardiobacterium</taxon>
    </lineage>
</organism>
<comment type="caution">
    <text evidence="8">The sequence shown here is derived from an EMBL/GenBank/DDBJ whole genome shotgun (WGS) entry which is preliminary data.</text>
</comment>
<dbReference type="HOGENOM" id="CLU_033863_4_4_6"/>
<dbReference type="PANTHER" id="PTHR42920:SF11">
    <property type="entry name" value="INNER MEMBRANE PROTEIN YTFF"/>
    <property type="match status" value="1"/>
</dbReference>
<feature type="transmembrane region" description="Helical" evidence="6">
    <location>
        <begin position="268"/>
        <end position="288"/>
    </location>
</feature>
<dbReference type="GO" id="GO:0005886">
    <property type="term" value="C:plasma membrane"/>
    <property type="evidence" value="ECO:0007669"/>
    <property type="project" value="UniProtKB-SubCell"/>
</dbReference>
<dbReference type="InterPro" id="IPR037185">
    <property type="entry name" value="EmrE-like"/>
</dbReference>
<dbReference type="SUPFAM" id="SSF103481">
    <property type="entry name" value="Multidrug resistance efflux transporter EmrE"/>
    <property type="match status" value="2"/>
</dbReference>
<protein>
    <submittedName>
        <fullName evidence="8">Putative membrane protein</fullName>
    </submittedName>
</protein>
<evidence type="ECO:0000256" key="3">
    <source>
        <dbReference type="ARBA" id="ARBA00022692"/>
    </source>
</evidence>
<dbReference type="STRING" id="797473.HMPREF9080_02156"/>
<sequence length="324" mass="35554">MIPPFFSCEEFPVSFRFWQANGLPHPYVMLFLAPLFWATSNVTGKLGKAWLTPYEFTFWRWVLAAALLSWLFRARIRHDLPVLKRRAGWLLVVGGSGFALFNIVLYSAFARGASVVNVSIITALIPVMVLLVEVFCLRGRAHPLQWLGVTLSFAGVVWVVSKGNPRMLLDTGLAQGDALALVTSAIYVGYSLALRRAPAVHWASLLWAMCVAAVVVSVPFFLWEGLSRGFRLPVWQAWLLLVYVTVFIAILSKLFYMESVIAIGAGRAALTMNLLPVFGALVGVAVFADERLGGYVLIALVLVAAGIVASEWGAARLRGLLPES</sequence>
<feature type="transmembrane region" description="Helical" evidence="6">
    <location>
        <begin position="294"/>
        <end position="314"/>
    </location>
</feature>
<dbReference type="EMBL" id="AGCM01000124">
    <property type="protein sequence ID" value="EHM52746.1"/>
    <property type="molecule type" value="Genomic_DNA"/>
</dbReference>
<dbReference type="Pfam" id="PF00892">
    <property type="entry name" value="EamA"/>
    <property type="match status" value="2"/>
</dbReference>
<keyword evidence="5 6" id="KW-0472">Membrane</keyword>
<evidence type="ECO:0000313" key="9">
    <source>
        <dbReference type="Proteomes" id="UP000004750"/>
    </source>
</evidence>
<dbReference type="InterPro" id="IPR051258">
    <property type="entry name" value="Diverse_Substrate_Transporter"/>
</dbReference>
<keyword evidence="3 6" id="KW-0812">Transmembrane</keyword>
<feature type="transmembrane region" description="Helical" evidence="6">
    <location>
        <begin position="235"/>
        <end position="256"/>
    </location>
</feature>
<keyword evidence="4 6" id="KW-1133">Transmembrane helix</keyword>
<evidence type="ECO:0000256" key="1">
    <source>
        <dbReference type="ARBA" id="ARBA00004651"/>
    </source>
</evidence>
<feature type="transmembrane region" description="Helical" evidence="6">
    <location>
        <begin position="144"/>
        <end position="161"/>
    </location>
</feature>
<proteinExistence type="predicted"/>
<keyword evidence="2" id="KW-1003">Cell membrane</keyword>
<feature type="transmembrane region" description="Helical" evidence="6">
    <location>
        <begin position="115"/>
        <end position="137"/>
    </location>
</feature>
<evidence type="ECO:0000313" key="8">
    <source>
        <dbReference type="EMBL" id="EHM52746.1"/>
    </source>
</evidence>
<dbReference type="PANTHER" id="PTHR42920">
    <property type="entry name" value="OS03G0707200 PROTEIN-RELATED"/>
    <property type="match status" value="1"/>
</dbReference>
<feature type="transmembrane region" description="Helical" evidence="6">
    <location>
        <begin position="173"/>
        <end position="193"/>
    </location>
</feature>
<evidence type="ECO:0000256" key="6">
    <source>
        <dbReference type="SAM" id="Phobius"/>
    </source>
</evidence>
<feature type="transmembrane region" description="Helical" evidence="6">
    <location>
        <begin position="20"/>
        <end position="38"/>
    </location>
</feature>
<reference evidence="8 9" key="1">
    <citation type="submission" date="2011-08" db="EMBL/GenBank/DDBJ databases">
        <authorList>
            <person name="Weinstock G."/>
            <person name="Sodergren E."/>
            <person name="Clifton S."/>
            <person name="Fulton L."/>
            <person name="Fulton B."/>
            <person name="Courtney L."/>
            <person name="Fronick C."/>
            <person name="Harrison M."/>
            <person name="Strong C."/>
            <person name="Farmer C."/>
            <person name="Delahaunty K."/>
            <person name="Markovic C."/>
            <person name="Hall O."/>
            <person name="Minx P."/>
            <person name="Tomlinson C."/>
            <person name="Mitreva M."/>
            <person name="Hou S."/>
            <person name="Chen J."/>
            <person name="Wollam A."/>
            <person name="Pepin K.H."/>
            <person name="Johnson M."/>
            <person name="Bhonagiri V."/>
            <person name="Zhang X."/>
            <person name="Suruliraj S."/>
            <person name="Warren W."/>
            <person name="Chinwalla A."/>
            <person name="Mardis E.R."/>
            <person name="Wilson R.K."/>
        </authorList>
    </citation>
    <scope>NUCLEOTIDE SEQUENCE [LARGE SCALE GENOMIC DNA]</scope>
    <source>
        <strain evidence="8 9">F0432</strain>
    </source>
</reference>
<dbReference type="InterPro" id="IPR000620">
    <property type="entry name" value="EamA_dom"/>
</dbReference>
<evidence type="ECO:0000259" key="7">
    <source>
        <dbReference type="Pfam" id="PF00892"/>
    </source>
</evidence>
<comment type="subcellular location">
    <subcellularLocation>
        <location evidence="1">Cell membrane</location>
        <topology evidence="1">Multi-pass membrane protein</topology>
    </subcellularLocation>
</comment>
<dbReference type="AlphaFoldDB" id="G9ZH99"/>
<gene>
    <name evidence="8" type="ORF">HMPREF9080_02156</name>
</gene>
<feature type="domain" description="EamA" evidence="7">
    <location>
        <begin position="176"/>
        <end position="308"/>
    </location>
</feature>
<accession>G9ZH99</accession>
<evidence type="ECO:0000256" key="4">
    <source>
        <dbReference type="ARBA" id="ARBA00022989"/>
    </source>
</evidence>
<feature type="transmembrane region" description="Helical" evidence="6">
    <location>
        <begin position="205"/>
        <end position="223"/>
    </location>
</feature>
<feature type="transmembrane region" description="Helical" evidence="6">
    <location>
        <begin position="58"/>
        <end position="76"/>
    </location>
</feature>
<evidence type="ECO:0000256" key="2">
    <source>
        <dbReference type="ARBA" id="ARBA00022475"/>
    </source>
</evidence>
<feature type="domain" description="EamA" evidence="7">
    <location>
        <begin position="27"/>
        <end position="160"/>
    </location>
</feature>
<evidence type="ECO:0000256" key="5">
    <source>
        <dbReference type="ARBA" id="ARBA00023136"/>
    </source>
</evidence>
<name>G9ZH99_9GAMM</name>
<feature type="transmembrane region" description="Helical" evidence="6">
    <location>
        <begin position="88"/>
        <end position="109"/>
    </location>
</feature>